<dbReference type="SUPFAM" id="SSF52540">
    <property type="entry name" value="P-loop containing nucleoside triphosphate hydrolases"/>
    <property type="match status" value="1"/>
</dbReference>
<dbReference type="Gene3D" id="3.40.50.300">
    <property type="entry name" value="P-loop containing nucleotide triphosphate hydrolases"/>
    <property type="match status" value="2"/>
</dbReference>
<reference evidence="6 7" key="1">
    <citation type="submission" date="2019-10" db="EMBL/GenBank/DDBJ databases">
        <title>The Genome Sequence of Clostridium tarantellae Isolated from Fish Brain.</title>
        <authorList>
            <person name="Bano L."/>
            <person name="Kiel M."/>
            <person name="Sales G."/>
            <person name="Doxey A.C."/>
            <person name="Mansfield M.J."/>
            <person name="Schiavone M."/>
            <person name="Rossetto O."/>
            <person name="Pirazzini M."/>
            <person name="Dobrindt U."/>
            <person name="Montecucco C."/>
        </authorList>
    </citation>
    <scope>NUCLEOTIDE SEQUENCE [LARGE SCALE GENOMIC DNA]</scope>
    <source>
        <strain evidence="6 7">DSM 3997</strain>
    </source>
</reference>
<dbReference type="RefSeq" id="WP_152886872.1">
    <property type="nucleotide sequence ID" value="NZ_WHJC01000004.1"/>
</dbReference>
<name>A0A6I1MN35_9CLOT</name>
<feature type="coiled-coil region" evidence="4">
    <location>
        <begin position="625"/>
        <end position="652"/>
    </location>
</feature>
<comment type="similarity">
    <text evidence="1">Belongs to the SMC family. SbcC subfamily.</text>
</comment>
<accession>A0A6I1MN35</accession>
<dbReference type="GO" id="GO:0006302">
    <property type="term" value="P:double-strand break repair"/>
    <property type="evidence" value="ECO:0007669"/>
    <property type="project" value="InterPro"/>
</dbReference>
<dbReference type="PANTHER" id="PTHR32114:SF2">
    <property type="entry name" value="ABC TRANSPORTER ABCH.3"/>
    <property type="match status" value="1"/>
</dbReference>
<feature type="coiled-coil region" evidence="4">
    <location>
        <begin position="359"/>
        <end position="463"/>
    </location>
</feature>
<keyword evidence="4" id="KW-0175">Coiled coil</keyword>
<feature type="domain" description="Rad50/SbcC-type AAA" evidence="5">
    <location>
        <begin position="5"/>
        <end position="236"/>
    </location>
</feature>
<dbReference type="InterPro" id="IPR038729">
    <property type="entry name" value="Rad50/SbcC_AAA"/>
</dbReference>
<evidence type="ECO:0000313" key="6">
    <source>
        <dbReference type="EMBL" id="MPQ42331.1"/>
    </source>
</evidence>
<proteinExistence type="inferred from homology"/>
<dbReference type="Proteomes" id="UP000430345">
    <property type="component" value="Unassembled WGS sequence"/>
</dbReference>
<protein>
    <recommendedName>
        <fullName evidence="3">Nuclease SbcCD subunit C</fullName>
    </recommendedName>
</protein>
<dbReference type="EMBL" id="WHJC01000004">
    <property type="protein sequence ID" value="MPQ42331.1"/>
    <property type="molecule type" value="Genomic_DNA"/>
</dbReference>
<organism evidence="6 7">
    <name type="scientific">Clostridium tarantellae</name>
    <dbReference type="NCBI Taxonomy" id="39493"/>
    <lineage>
        <taxon>Bacteria</taxon>
        <taxon>Bacillati</taxon>
        <taxon>Bacillota</taxon>
        <taxon>Clostridia</taxon>
        <taxon>Eubacteriales</taxon>
        <taxon>Clostridiaceae</taxon>
        <taxon>Clostridium</taxon>
    </lineage>
</organism>
<dbReference type="InterPro" id="IPR027417">
    <property type="entry name" value="P-loop_NTPase"/>
</dbReference>
<gene>
    <name evidence="6" type="ORF">GBZ86_00935</name>
</gene>
<evidence type="ECO:0000259" key="5">
    <source>
        <dbReference type="Pfam" id="PF13476"/>
    </source>
</evidence>
<comment type="subunit">
    <text evidence="2">Heterodimer of SbcC and SbcD.</text>
</comment>
<dbReference type="Pfam" id="PF13476">
    <property type="entry name" value="AAA_23"/>
    <property type="match status" value="1"/>
</dbReference>
<evidence type="ECO:0000313" key="7">
    <source>
        <dbReference type="Proteomes" id="UP000430345"/>
    </source>
</evidence>
<dbReference type="GO" id="GO:0016887">
    <property type="term" value="F:ATP hydrolysis activity"/>
    <property type="evidence" value="ECO:0007669"/>
    <property type="project" value="InterPro"/>
</dbReference>
<keyword evidence="7" id="KW-1185">Reference proteome</keyword>
<dbReference type="PANTHER" id="PTHR32114">
    <property type="entry name" value="ABC TRANSPORTER ABCH.3"/>
    <property type="match status" value="1"/>
</dbReference>
<comment type="caution">
    <text evidence="6">The sequence shown here is derived from an EMBL/GenBank/DDBJ whole genome shotgun (WGS) entry which is preliminary data.</text>
</comment>
<evidence type="ECO:0000256" key="1">
    <source>
        <dbReference type="ARBA" id="ARBA00006930"/>
    </source>
</evidence>
<sequence>MKIKELKINNFRIFKGEYNFNFYDKNLIVVHGNNGNGKSTMFDSIEWAITGELLRYKGTKENQKFNYIFNNKVFGTSNCEVYVEIVFYNDKEEICIKRICKCNKNGSSPKTTIFIDGEKYKEQKGNKKIRELIMKDISLEGTFDKGKFRDMFSATQLLSQDEIALFISSKKPSERLLVMEKILGVDKYGEEFRCYINDRIKEIDSLKEKNFTLKNSKNEELKRIENEIFKINTELEVIDLQHDKLGNKSEKHVLNDLNIIRDKELNLKLNGNIEEFTSVNDSVQNNLIDNSKFIDNELMERKNILHDILEYEEGIKNNKAKIEDKKRLIEINEKVKEKVNKRNLSISYYINKRQEIKSCLEVKKEIDKINNNISNKRNELSLKESQKKGLESLDIIKEVILKYEKIDNLKKVYIEKESEIEQVNNVIKILELEKQTNDKIEKNIEYNKEMKILLDELKLINAKKEKTQTSLENYNIKATEQKRSISQIIYEIQEHVIDDDDVKLCPICGVKYSNREELISKVETQLNKSKKYFSDIENIIRALLSENSKLDEQYSLKQQRVNELQKRLHEYSLDIKINKNIIRESKIYFKEKSISELIEIYKKKSIELNSFIDNSNFTIKVIYNIEEICVEIDKLNNEIRNLLDSIDEIMFKNDISNKYTNKSIEYIDNRDKKYKSFIIMARKFIKDSEKLVDSNNCKIDELNKLERKYKLKKEIISRKLNSINLFEDNFESVRIQLIKNIEIIENINSLISIALEDINLLLSIDKSITLKNEREKYLKDEKGIREEINRIDEEISNNIKDCEGLKIIIDESKNIQGELIDKLIEGYSEFIDKLFFQISPHAFAKHIYLIPRKTDLYIILSEKKGRRKELLDMEDDNLRKEASASLTLSSAQKNVLGICVFISLSLSQSWTKINMMGVDDPFQNMDDINVYSFLDTLAGVLDQKQVIISTHNEDFAALISNKSALEKDKIKIIELETYSQDGVKYIEKDVV</sequence>
<evidence type="ECO:0000256" key="3">
    <source>
        <dbReference type="ARBA" id="ARBA00013368"/>
    </source>
</evidence>
<dbReference type="OrthoDB" id="7029750at2"/>
<evidence type="ECO:0000256" key="2">
    <source>
        <dbReference type="ARBA" id="ARBA00011322"/>
    </source>
</evidence>
<dbReference type="AlphaFoldDB" id="A0A6I1MN35"/>
<evidence type="ECO:0000256" key="4">
    <source>
        <dbReference type="SAM" id="Coils"/>
    </source>
</evidence>